<dbReference type="Pfam" id="PF00665">
    <property type="entry name" value="rve"/>
    <property type="match status" value="1"/>
</dbReference>
<dbReference type="EC" id="3.1.26.4" evidence="2"/>
<dbReference type="Gene3D" id="3.10.10.10">
    <property type="entry name" value="HIV Type 1 Reverse Transcriptase, subunit A, domain 1"/>
    <property type="match status" value="1"/>
</dbReference>
<dbReference type="InterPro" id="IPR036397">
    <property type="entry name" value="RNaseH_sf"/>
</dbReference>
<sequence length="912" mass="102055">MTHESIFSVNSDSDCMREKMLQQVPECLWSRHNTDIGLVKSAQPVKVELRPGTKPPWKNQYPLKEEAIQGIGPQIEGLLRADVLGITLNPQSNTPLLPVKKPDETYRMVHDLRAVNEVVADFPADVPDPHTLLAQIPPEAAYFTVLDLCGAFFSVPLSVESRGLFGFTYNGQFYEYKRLPQGFKHSPHIFNKVLKDDLAGIDQVLNSTVVQYVDDIIICSSTKEICHEDSIKLLQILAERGHKASQKKLQYCQEKVVYLGQTITQGHRSISDSHLEAIRKAPKPRTVREMMTFLGIAGYSSAWVEDYASLTGPLRGMIKDTGTAQLHCNLTWTQGGLLAFETIKQRLQEAPALALPDYSKNFLLYVSTSVGGRYACAVLCQPTGTGMSPQPVSYYSTAYSEVELGLPLCYRVLVGVYLMYDKASSVTMGYPVTILTHHSLRNLLNYGKYTLTMPRLRDYYRLLEQEDVTLVRCTTINPAENLPTPEDGEPHDCVQEAEKYSRLRSDLQAFPLHEPDLEYWTDGSCYRIGDKLCAGYAVVKFQGNGFVVEVAEVIPQPASAQLAELVGLTEACLLAEDKRVTIYTDSAYAHNVCHLFGAVWKNRGFKKTDGSPIQHCAQIMKLLHAMMRPKEIAIAKCAAHKSDISRVTQGNKAADEAAKAVIGADKMGRVLLVSHEVDLEDNITLRDVILMQEAASAIDKQLWLDRGATQDSTGLWRNHEGLMVAPPDLLGLMIHEAHGPAHVARGEVRRKITKEYGFWAPYLLEQIDYVIGRCIICLKHNVRRGVMVPPGHIPTPKGPMRELVVDFVDMIRPVGGKRYMLVVVDRFSRWPEACPTKRKDAQSVAKFLCREVISRWGLPDRISSDNGKEFVDKTVRLILQKLGIKQRLGAIYHPQSQGICEKMNGVLKNRIV</sequence>
<dbReference type="InterPro" id="IPR043502">
    <property type="entry name" value="DNA/RNA_pol_sf"/>
</dbReference>
<dbReference type="Pfam" id="PF00075">
    <property type="entry name" value="RNase_H"/>
    <property type="match status" value="1"/>
</dbReference>
<dbReference type="InterPro" id="IPR043128">
    <property type="entry name" value="Rev_trsase/Diguanyl_cyclase"/>
</dbReference>
<reference evidence="6" key="2">
    <citation type="submission" date="2025-08" db="UniProtKB">
        <authorList>
            <consortium name="Ensembl"/>
        </authorList>
    </citation>
    <scope>IDENTIFICATION</scope>
</reference>
<dbReference type="PROSITE" id="PS50879">
    <property type="entry name" value="RNASE_H_1"/>
    <property type="match status" value="1"/>
</dbReference>
<dbReference type="AlphaFoldDB" id="A0A3P8RKG0"/>
<dbReference type="PANTHER" id="PTHR33064:SF37">
    <property type="entry name" value="RIBONUCLEASE H"/>
    <property type="match status" value="1"/>
</dbReference>
<dbReference type="SUPFAM" id="SSF53098">
    <property type="entry name" value="Ribonuclease H-like"/>
    <property type="match status" value="2"/>
</dbReference>
<dbReference type="Ensembl" id="ENSAPET00000000565.1">
    <property type="protein sequence ID" value="ENSAPEP00000000552.1"/>
    <property type="gene ID" value="ENSAPEG00000000438.1"/>
</dbReference>
<dbReference type="Gene3D" id="3.30.420.10">
    <property type="entry name" value="Ribonuclease H-like superfamily/Ribonuclease H"/>
    <property type="match status" value="2"/>
</dbReference>
<dbReference type="GO" id="GO:0015074">
    <property type="term" value="P:DNA integration"/>
    <property type="evidence" value="ECO:0007669"/>
    <property type="project" value="InterPro"/>
</dbReference>
<dbReference type="PROSITE" id="PS50994">
    <property type="entry name" value="INTEGRASE"/>
    <property type="match status" value="1"/>
</dbReference>
<dbReference type="GeneTree" id="ENSGT00940000160750"/>
<dbReference type="Gene3D" id="3.30.70.270">
    <property type="match status" value="2"/>
</dbReference>
<accession>A0A3P8RKG0</accession>
<dbReference type="GO" id="GO:0003676">
    <property type="term" value="F:nucleic acid binding"/>
    <property type="evidence" value="ECO:0007669"/>
    <property type="project" value="InterPro"/>
</dbReference>
<evidence type="ECO:0000256" key="2">
    <source>
        <dbReference type="ARBA" id="ARBA00012180"/>
    </source>
</evidence>
<dbReference type="InterPro" id="IPR000477">
    <property type="entry name" value="RT_dom"/>
</dbReference>
<keyword evidence="7" id="KW-1185">Reference proteome</keyword>
<reference evidence="6 7" key="1">
    <citation type="submission" date="2018-03" db="EMBL/GenBank/DDBJ databases">
        <title>Finding Nemo's genes: A chromosome-scale reference assembly of the genome of the orange clownfish Amphiprion percula.</title>
        <authorList>
            <person name="Lehmann R."/>
        </authorList>
    </citation>
    <scope>NUCLEOTIDE SEQUENCE</scope>
</reference>
<dbReference type="PANTHER" id="PTHR33064">
    <property type="entry name" value="POL PROTEIN"/>
    <property type="match status" value="1"/>
</dbReference>
<feature type="domain" description="Integrase catalytic" evidence="5">
    <location>
        <begin position="795"/>
        <end position="912"/>
    </location>
</feature>
<evidence type="ECO:0000259" key="4">
    <source>
        <dbReference type="PROSITE" id="PS50879"/>
    </source>
</evidence>
<dbReference type="Proteomes" id="UP000265080">
    <property type="component" value="Chromosome 5"/>
</dbReference>
<comment type="similarity">
    <text evidence="1">Belongs to the beta type-B retroviral polymerase family. HERV class-II K(HML-2) pol subfamily.</text>
</comment>
<dbReference type="PROSITE" id="PS50878">
    <property type="entry name" value="RT_POL"/>
    <property type="match status" value="1"/>
</dbReference>
<dbReference type="InterPro" id="IPR041577">
    <property type="entry name" value="RT_RNaseH_2"/>
</dbReference>
<dbReference type="Pfam" id="PF00078">
    <property type="entry name" value="RVT_1"/>
    <property type="match status" value="1"/>
</dbReference>
<proteinExistence type="inferred from homology"/>
<feature type="domain" description="Reverse transcriptase" evidence="3">
    <location>
        <begin position="80"/>
        <end position="263"/>
    </location>
</feature>
<evidence type="ECO:0000313" key="6">
    <source>
        <dbReference type="Ensembl" id="ENSAPEP00000000552.1"/>
    </source>
</evidence>
<dbReference type="OMA" id="ITIWIDI"/>
<dbReference type="GO" id="GO:0004523">
    <property type="term" value="F:RNA-DNA hybrid ribonuclease activity"/>
    <property type="evidence" value="ECO:0007669"/>
    <property type="project" value="UniProtKB-EC"/>
</dbReference>
<dbReference type="SUPFAM" id="SSF56672">
    <property type="entry name" value="DNA/RNA polymerases"/>
    <property type="match status" value="1"/>
</dbReference>
<evidence type="ECO:0000256" key="1">
    <source>
        <dbReference type="ARBA" id="ARBA00010879"/>
    </source>
</evidence>
<dbReference type="InterPro" id="IPR012337">
    <property type="entry name" value="RNaseH-like_sf"/>
</dbReference>
<organism evidence="6 7">
    <name type="scientific">Amphiprion percula</name>
    <name type="common">Orange clownfish</name>
    <name type="synonym">Lutjanus percula</name>
    <dbReference type="NCBI Taxonomy" id="161767"/>
    <lineage>
        <taxon>Eukaryota</taxon>
        <taxon>Metazoa</taxon>
        <taxon>Chordata</taxon>
        <taxon>Craniata</taxon>
        <taxon>Vertebrata</taxon>
        <taxon>Euteleostomi</taxon>
        <taxon>Actinopterygii</taxon>
        <taxon>Neopterygii</taxon>
        <taxon>Teleostei</taxon>
        <taxon>Neoteleostei</taxon>
        <taxon>Acanthomorphata</taxon>
        <taxon>Ovalentaria</taxon>
        <taxon>Pomacentridae</taxon>
        <taxon>Amphiprion</taxon>
    </lineage>
</organism>
<evidence type="ECO:0000313" key="7">
    <source>
        <dbReference type="Proteomes" id="UP000265080"/>
    </source>
</evidence>
<reference evidence="6" key="3">
    <citation type="submission" date="2025-09" db="UniProtKB">
        <authorList>
            <consortium name="Ensembl"/>
        </authorList>
    </citation>
    <scope>IDENTIFICATION</scope>
</reference>
<dbReference type="InterPro" id="IPR001584">
    <property type="entry name" value="Integrase_cat-core"/>
</dbReference>
<dbReference type="Pfam" id="PF17919">
    <property type="entry name" value="RT_RNaseH_2"/>
    <property type="match status" value="1"/>
</dbReference>
<name>A0A3P8RKG0_AMPPE</name>
<dbReference type="Gene3D" id="3.10.20.370">
    <property type="match status" value="1"/>
</dbReference>
<evidence type="ECO:0000259" key="3">
    <source>
        <dbReference type="PROSITE" id="PS50878"/>
    </source>
</evidence>
<dbReference type="STRING" id="161767.ENSAPEP00000000552"/>
<protein>
    <recommendedName>
        <fullName evidence="2">ribonuclease H</fullName>
        <ecNumber evidence="2">3.1.26.4</ecNumber>
    </recommendedName>
</protein>
<dbReference type="InterPro" id="IPR002156">
    <property type="entry name" value="RNaseH_domain"/>
</dbReference>
<dbReference type="InterPro" id="IPR051320">
    <property type="entry name" value="Viral_Replic_Matur_Polypro"/>
</dbReference>
<evidence type="ECO:0000259" key="5">
    <source>
        <dbReference type="PROSITE" id="PS50994"/>
    </source>
</evidence>
<feature type="domain" description="RNase H type-1" evidence="4">
    <location>
        <begin position="513"/>
        <end position="663"/>
    </location>
</feature>